<evidence type="ECO:0000256" key="7">
    <source>
        <dbReference type="SAM" id="Phobius"/>
    </source>
</evidence>
<protein>
    <recommendedName>
        <fullName evidence="8">SPATA31-like domain-containing protein</fullName>
    </recommendedName>
</protein>
<proteinExistence type="inferred from homology"/>
<dbReference type="AlphaFoldDB" id="A0A4W2GS81"/>
<sequence>MLIPTSVLWDLGYLLYIYGSIFIIILTIWQVKESYHGLTEHKRSFCPTHSVTLYSTYLSQSLEIMPYGCYVSLPSQDWLPQEGSVRQLLCEDPCCQTCNGMALEIQQVLPDSGFRNKMKSFLHCINLKTKGKGHKESTSSTSEKMANTRKVNVTKSLAPAKSPKERTKTEKTRGDLKAQFPPPEKQMGLVFTDIPRSLDTVTSDKSTGLLKKTHRNQKTSWSTQCLHPLKRILL</sequence>
<feature type="transmembrane region" description="Helical" evidence="7">
    <location>
        <begin position="12"/>
        <end position="31"/>
    </location>
</feature>
<dbReference type="Pfam" id="PF15371">
    <property type="entry name" value="DUF4599"/>
    <property type="match status" value="1"/>
</dbReference>
<comment type="subcellular location">
    <subcellularLocation>
        <location evidence="1">Membrane</location>
        <topology evidence="1">Single-pass membrane protein</topology>
    </subcellularLocation>
</comment>
<organism evidence="9 10">
    <name type="scientific">Bos indicus x Bos taurus</name>
    <name type="common">Hybrid cattle</name>
    <dbReference type="NCBI Taxonomy" id="30522"/>
    <lineage>
        <taxon>Eukaryota</taxon>
        <taxon>Metazoa</taxon>
        <taxon>Chordata</taxon>
        <taxon>Craniata</taxon>
        <taxon>Vertebrata</taxon>
        <taxon>Euteleostomi</taxon>
        <taxon>Mammalia</taxon>
        <taxon>Eutheria</taxon>
        <taxon>Laurasiatheria</taxon>
        <taxon>Artiodactyla</taxon>
        <taxon>Ruminantia</taxon>
        <taxon>Pecora</taxon>
        <taxon>Bovidae</taxon>
        <taxon>Bovinae</taxon>
        <taxon>Bos</taxon>
    </lineage>
</organism>
<dbReference type="GeneTree" id="ENSGT00950000183043"/>
<evidence type="ECO:0000256" key="2">
    <source>
        <dbReference type="ARBA" id="ARBA00022692"/>
    </source>
</evidence>
<dbReference type="Proteomes" id="UP000429181">
    <property type="component" value="Unassembled WGS sequence"/>
</dbReference>
<keyword evidence="4 7" id="KW-0472">Membrane</keyword>
<evidence type="ECO:0000256" key="1">
    <source>
        <dbReference type="ARBA" id="ARBA00004167"/>
    </source>
</evidence>
<comment type="similarity">
    <text evidence="5">Belongs to the SPATA31 family.</text>
</comment>
<evidence type="ECO:0000313" key="9">
    <source>
        <dbReference type="Ensembl" id="ENSBIXP00005020095.1"/>
    </source>
</evidence>
<feature type="compositionally biased region" description="Basic and acidic residues" evidence="6">
    <location>
        <begin position="162"/>
        <end position="176"/>
    </location>
</feature>
<accession>A0A4W2GS81</accession>
<feature type="compositionally biased region" description="Polar residues" evidence="6">
    <location>
        <begin position="138"/>
        <end position="155"/>
    </location>
</feature>
<dbReference type="InterPro" id="IPR027970">
    <property type="entry name" value="SPATA31-like"/>
</dbReference>
<reference evidence="9" key="2">
    <citation type="submission" date="2025-08" db="UniProtKB">
        <authorList>
            <consortium name="Ensembl"/>
        </authorList>
    </citation>
    <scope>IDENTIFICATION</scope>
</reference>
<reference evidence="10" key="1">
    <citation type="submission" date="2018-11" db="EMBL/GenBank/DDBJ databases">
        <title>Haplotype-resolved cattle genomes.</title>
        <authorList>
            <person name="Low W.Y."/>
            <person name="Tearle R."/>
            <person name="Bickhart D.M."/>
            <person name="Rosen B.D."/>
            <person name="Koren S."/>
            <person name="Rhie A."/>
            <person name="Hiendleder S."/>
            <person name="Phillippy A.M."/>
            <person name="Smith T.P.L."/>
            <person name="Williams J.L."/>
        </authorList>
    </citation>
    <scope>NUCLEOTIDE SEQUENCE [LARGE SCALE GENOMIC DNA]</scope>
</reference>
<feature type="domain" description="SPATA31-like" evidence="8">
    <location>
        <begin position="73"/>
        <end position="109"/>
    </location>
</feature>
<feature type="region of interest" description="Disordered" evidence="6">
    <location>
        <begin position="131"/>
        <end position="183"/>
    </location>
</feature>
<dbReference type="PANTHER" id="PTHR21859:SF15">
    <property type="entry name" value="PROTEIN SPATA31F1-RELATED"/>
    <property type="match status" value="1"/>
</dbReference>
<dbReference type="Ensembl" id="ENSBIXT00005033300.1">
    <property type="protein sequence ID" value="ENSBIXP00005020095.1"/>
    <property type="gene ID" value="ENSBIXG00005023222.1"/>
</dbReference>
<evidence type="ECO:0000256" key="3">
    <source>
        <dbReference type="ARBA" id="ARBA00022989"/>
    </source>
</evidence>
<evidence type="ECO:0000313" key="10">
    <source>
        <dbReference type="Proteomes" id="UP000429181"/>
    </source>
</evidence>
<evidence type="ECO:0000259" key="8">
    <source>
        <dbReference type="Pfam" id="PF15371"/>
    </source>
</evidence>
<keyword evidence="2 7" id="KW-0812">Transmembrane</keyword>
<keyword evidence="3 7" id="KW-1133">Transmembrane helix</keyword>
<dbReference type="GO" id="GO:0016020">
    <property type="term" value="C:membrane"/>
    <property type="evidence" value="ECO:0007669"/>
    <property type="project" value="UniProtKB-SubCell"/>
</dbReference>
<evidence type="ECO:0000256" key="5">
    <source>
        <dbReference type="ARBA" id="ARBA00035009"/>
    </source>
</evidence>
<evidence type="ECO:0000256" key="4">
    <source>
        <dbReference type="ARBA" id="ARBA00023136"/>
    </source>
</evidence>
<dbReference type="PANTHER" id="PTHR21859">
    <property type="entry name" value="ACROSOME-SPECIFIC PROTEIN"/>
    <property type="match status" value="1"/>
</dbReference>
<name>A0A4W2GS81_BOBOX</name>
<evidence type="ECO:0000256" key="6">
    <source>
        <dbReference type="SAM" id="MobiDB-lite"/>
    </source>
</evidence>